<protein>
    <submittedName>
        <fullName evidence="1">Uncharacterized protein</fullName>
    </submittedName>
</protein>
<dbReference type="EMBL" id="QKWP01000795">
    <property type="protein sequence ID" value="RIB14796.1"/>
    <property type="molecule type" value="Genomic_DNA"/>
</dbReference>
<accession>A0A397V686</accession>
<comment type="caution">
    <text evidence="1">The sequence shown here is derived from an EMBL/GenBank/DDBJ whole genome shotgun (WGS) entry which is preliminary data.</text>
</comment>
<reference evidence="1 2" key="1">
    <citation type="submission" date="2018-06" db="EMBL/GenBank/DDBJ databases">
        <title>Comparative genomics reveals the genomic features of Rhizophagus irregularis, R. cerebriforme, R. diaphanum and Gigaspora rosea, and their symbiotic lifestyle signature.</title>
        <authorList>
            <person name="Morin E."/>
            <person name="San Clemente H."/>
            <person name="Chen E.C.H."/>
            <person name="De La Providencia I."/>
            <person name="Hainaut M."/>
            <person name="Kuo A."/>
            <person name="Kohler A."/>
            <person name="Murat C."/>
            <person name="Tang N."/>
            <person name="Roy S."/>
            <person name="Loubradou J."/>
            <person name="Henrissat B."/>
            <person name="Grigoriev I.V."/>
            <person name="Corradi N."/>
            <person name="Roux C."/>
            <person name="Martin F.M."/>
        </authorList>
    </citation>
    <scope>NUCLEOTIDE SEQUENCE [LARGE SCALE GENOMIC DNA]</scope>
    <source>
        <strain evidence="1 2">DAOM 194757</strain>
    </source>
</reference>
<proteinExistence type="predicted"/>
<dbReference type="AlphaFoldDB" id="A0A397V686"/>
<dbReference type="Proteomes" id="UP000266673">
    <property type="component" value="Unassembled WGS sequence"/>
</dbReference>
<keyword evidence="2" id="KW-1185">Reference proteome</keyword>
<organism evidence="1 2">
    <name type="scientific">Gigaspora rosea</name>
    <dbReference type="NCBI Taxonomy" id="44941"/>
    <lineage>
        <taxon>Eukaryota</taxon>
        <taxon>Fungi</taxon>
        <taxon>Fungi incertae sedis</taxon>
        <taxon>Mucoromycota</taxon>
        <taxon>Glomeromycotina</taxon>
        <taxon>Glomeromycetes</taxon>
        <taxon>Diversisporales</taxon>
        <taxon>Gigasporaceae</taxon>
        <taxon>Gigaspora</taxon>
    </lineage>
</organism>
<name>A0A397V686_9GLOM</name>
<evidence type="ECO:0000313" key="1">
    <source>
        <dbReference type="EMBL" id="RIB14796.1"/>
    </source>
</evidence>
<gene>
    <name evidence="1" type="ORF">C2G38_2194048</name>
</gene>
<sequence>MSEIFGILLHPNSGMNRFSISRVDYTIPRPTYYKYKEGYAVKTSMGPSALYDLPNQRRNLLVHSIKELYNKCVILAKSFINKQATEFQQLVYKVVGGNYINDVQFYEDLKIVLEILEDLIDREKPCSKKYPKYLQKSRDKEETEYLSLYIKLTAPIKKNNQLQVYTSKPLQPNTSENIINGTADESKTYLYCQQLAEINKPETAKH</sequence>
<evidence type="ECO:0000313" key="2">
    <source>
        <dbReference type="Proteomes" id="UP000266673"/>
    </source>
</evidence>